<dbReference type="AlphaFoldDB" id="A0AAV0WCA9"/>
<reference evidence="1 2" key="1">
    <citation type="submission" date="2023-01" db="EMBL/GenBank/DDBJ databases">
        <authorList>
            <person name="Whitehead M."/>
        </authorList>
    </citation>
    <scope>NUCLEOTIDE SEQUENCE [LARGE SCALE GENOMIC DNA]</scope>
</reference>
<organism evidence="1 2">
    <name type="scientific">Macrosiphum euphorbiae</name>
    <name type="common">potato aphid</name>
    <dbReference type="NCBI Taxonomy" id="13131"/>
    <lineage>
        <taxon>Eukaryota</taxon>
        <taxon>Metazoa</taxon>
        <taxon>Ecdysozoa</taxon>
        <taxon>Arthropoda</taxon>
        <taxon>Hexapoda</taxon>
        <taxon>Insecta</taxon>
        <taxon>Pterygota</taxon>
        <taxon>Neoptera</taxon>
        <taxon>Paraneoptera</taxon>
        <taxon>Hemiptera</taxon>
        <taxon>Sternorrhyncha</taxon>
        <taxon>Aphidomorpha</taxon>
        <taxon>Aphidoidea</taxon>
        <taxon>Aphididae</taxon>
        <taxon>Macrosiphini</taxon>
        <taxon>Macrosiphum</taxon>
    </lineage>
</organism>
<gene>
    <name evidence="1" type="ORF">MEUPH1_LOCUS9596</name>
</gene>
<evidence type="ECO:0000313" key="2">
    <source>
        <dbReference type="Proteomes" id="UP001160148"/>
    </source>
</evidence>
<dbReference type="Proteomes" id="UP001160148">
    <property type="component" value="Unassembled WGS sequence"/>
</dbReference>
<proteinExistence type="predicted"/>
<keyword evidence="2" id="KW-1185">Reference proteome</keyword>
<evidence type="ECO:0000313" key="1">
    <source>
        <dbReference type="EMBL" id="CAI6353476.1"/>
    </source>
</evidence>
<accession>A0AAV0WCA9</accession>
<name>A0AAV0WCA9_9HEMI</name>
<protein>
    <submittedName>
        <fullName evidence="1">Uncharacterized protein</fullName>
    </submittedName>
</protein>
<sequence>MTSQQSIDLSQAKLINNNRNVIKNKRKKKRKCVCCSRILRPDESLEKIVANERMIFLSSVYPPVILGHKTCIQSPITTPKHKGFLSEMENYSTRWTPGAVTKYVAVLMEQTKAGTLGPLPGRIRNNRRILD</sequence>
<comment type="caution">
    <text evidence="1">The sequence shown here is derived from an EMBL/GenBank/DDBJ whole genome shotgun (WGS) entry which is preliminary data.</text>
</comment>
<dbReference type="EMBL" id="CARXXK010000002">
    <property type="protein sequence ID" value="CAI6353476.1"/>
    <property type="molecule type" value="Genomic_DNA"/>
</dbReference>